<evidence type="ECO:0000313" key="1">
    <source>
        <dbReference type="EMBL" id="SNR81553.1"/>
    </source>
</evidence>
<dbReference type="RefSeq" id="WP_143337107.1">
    <property type="nucleotide sequence ID" value="NZ_BMEP01000001.1"/>
</dbReference>
<dbReference type="EMBL" id="FZNY01000003">
    <property type="protein sequence ID" value="SNR81553.1"/>
    <property type="molecule type" value="Genomic_DNA"/>
</dbReference>
<evidence type="ECO:0000313" key="2">
    <source>
        <dbReference type="Proteomes" id="UP000198379"/>
    </source>
</evidence>
<name>A0A238ZFR4_9FLAO</name>
<dbReference type="Proteomes" id="UP000198379">
    <property type="component" value="Unassembled WGS sequence"/>
</dbReference>
<keyword evidence="2" id="KW-1185">Reference proteome</keyword>
<organism evidence="1 2">
    <name type="scientific">Dokdonia pacifica</name>
    <dbReference type="NCBI Taxonomy" id="1627892"/>
    <lineage>
        <taxon>Bacteria</taxon>
        <taxon>Pseudomonadati</taxon>
        <taxon>Bacteroidota</taxon>
        <taxon>Flavobacteriia</taxon>
        <taxon>Flavobacteriales</taxon>
        <taxon>Flavobacteriaceae</taxon>
        <taxon>Dokdonia</taxon>
    </lineage>
</organism>
<proteinExistence type="predicted"/>
<accession>A0A238ZFR4</accession>
<evidence type="ECO:0008006" key="3">
    <source>
        <dbReference type="Google" id="ProtNLM"/>
    </source>
</evidence>
<gene>
    <name evidence="1" type="ORF">SAMN06265376_103152</name>
</gene>
<dbReference type="OrthoDB" id="982285at2"/>
<sequence length="104" mass="12151">MMLLNVVAHSAAQAREITIYLLENKFVAQASIGEKELYELNSDHELQGSKQYVIKGISKALLFDTINKKLRKKYQKRMPTLFAEPLIYMDFEQNKEFLERIVKV</sequence>
<protein>
    <recommendedName>
        <fullName evidence="3">Divalent cation tolerance protein</fullName>
    </recommendedName>
</protein>
<dbReference type="AlphaFoldDB" id="A0A238ZFR4"/>
<reference evidence="1 2" key="1">
    <citation type="submission" date="2017-06" db="EMBL/GenBank/DDBJ databases">
        <authorList>
            <person name="Kim H.J."/>
            <person name="Triplett B.A."/>
        </authorList>
    </citation>
    <scope>NUCLEOTIDE SEQUENCE [LARGE SCALE GENOMIC DNA]</scope>
    <source>
        <strain evidence="1 2">DSM 25597</strain>
    </source>
</reference>